<organism evidence="3 4">
    <name type="scientific">Streptomyces cylindrosporus</name>
    <dbReference type="NCBI Taxonomy" id="2927583"/>
    <lineage>
        <taxon>Bacteria</taxon>
        <taxon>Bacillati</taxon>
        <taxon>Actinomycetota</taxon>
        <taxon>Actinomycetes</taxon>
        <taxon>Kitasatosporales</taxon>
        <taxon>Streptomycetaceae</taxon>
        <taxon>Streptomyces</taxon>
    </lineage>
</organism>
<keyword evidence="2" id="KW-1133">Transmembrane helix</keyword>
<sequence length="324" mass="34396">MTEPPEIPREQDWWDRLYPEAVQSPDDEQKQPAEPEIANGPTADADGSADETEDDAPDDDSRPRLLNVILGRSPGKTKQREREDPEPEEPECAHEHTVPVHAQPYGELVAMLCLDCDEQLPVPEPADEDAEQATARPAVVPKPNRRGRTPTSKRPQRRSPAAVGRSYVRPIAFTLSAGLFGYSIGLVDVMGSFLTAADHGATGAAGTFLALASGYASWRVLGIPGVAGIVPAGIVGRAIAAVFVASVAPGLAPDAVQILNQYGAYVGLDASAVALLATSTALCGGLYWLVDRRFKAMPLAVRWLVRIPLASAALAVALYAPGPR</sequence>
<evidence type="ECO:0000313" key="3">
    <source>
        <dbReference type="EMBL" id="MCI3277625.1"/>
    </source>
</evidence>
<dbReference type="RefSeq" id="WP_242775466.1">
    <property type="nucleotide sequence ID" value="NZ_JALDAY010000015.1"/>
</dbReference>
<feature type="region of interest" description="Disordered" evidence="1">
    <location>
        <begin position="123"/>
        <end position="162"/>
    </location>
</feature>
<dbReference type="Proteomes" id="UP001165269">
    <property type="component" value="Unassembled WGS sequence"/>
</dbReference>
<reference evidence="3" key="1">
    <citation type="submission" date="2022-03" db="EMBL/GenBank/DDBJ databases">
        <title>Streptomyces 7R015 and 7R016 isolated from Barleria lupulina in Thailand.</title>
        <authorList>
            <person name="Kanchanasin P."/>
            <person name="Phongsopitanun W."/>
            <person name="Tanasupawat S."/>
        </authorList>
    </citation>
    <scope>NUCLEOTIDE SEQUENCE</scope>
    <source>
        <strain evidence="3">7R015</strain>
    </source>
</reference>
<dbReference type="EMBL" id="JALDAY010000015">
    <property type="protein sequence ID" value="MCI3277625.1"/>
    <property type="molecule type" value="Genomic_DNA"/>
</dbReference>
<evidence type="ECO:0000256" key="1">
    <source>
        <dbReference type="SAM" id="MobiDB-lite"/>
    </source>
</evidence>
<feature type="transmembrane region" description="Helical" evidence="2">
    <location>
        <begin position="230"/>
        <end position="252"/>
    </location>
</feature>
<feature type="compositionally biased region" description="Acidic residues" evidence="1">
    <location>
        <begin position="47"/>
        <end position="58"/>
    </location>
</feature>
<keyword evidence="4" id="KW-1185">Reference proteome</keyword>
<evidence type="ECO:0000313" key="4">
    <source>
        <dbReference type="Proteomes" id="UP001165269"/>
    </source>
</evidence>
<feature type="transmembrane region" description="Helical" evidence="2">
    <location>
        <begin position="167"/>
        <end position="187"/>
    </location>
</feature>
<feature type="transmembrane region" description="Helical" evidence="2">
    <location>
        <begin position="264"/>
        <end position="289"/>
    </location>
</feature>
<feature type="transmembrane region" description="Helical" evidence="2">
    <location>
        <begin position="199"/>
        <end position="218"/>
    </location>
</feature>
<accession>A0ABS9YK38</accession>
<keyword evidence="2" id="KW-0812">Transmembrane</keyword>
<keyword evidence="2" id="KW-0472">Membrane</keyword>
<proteinExistence type="predicted"/>
<protein>
    <submittedName>
        <fullName evidence="3">Uncharacterized protein</fullName>
    </submittedName>
</protein>
<gene>
    <name evidence="3" type="ORF">MQP27_41805</name>
</gene>
<feature type="compositionally biased region" description="Basic and acidic residues" evidence="1">
    <location>
        <begin position="1"/>
        <end position="18"/>
    </location>
</feature>
<feature type="transmembrane region" description="Helical" evidence="2">
    <location>
        <begin position="301"/>
        <end position="320"/>
    </location>
</feature>
<comment type="caution">
    <text evidence="3">The sequence shown here is derived from an EMBL/GenBank/DDBJ whole genome shotgun (WGS) entry which is preliminary data.</text>
</comment>
<feature type="region of interest" description="Disordered" evidence="1">
    <location>
        <begin position="1"/>
        <end position="98"/>
    </location>
</feature>
<evidence type="ECO:0000256" key="2">
    <source>
        <dbReference type="SAM" id="Phobius"/>
    </source>
</evidence>
<name>A0ABS9YK38_9ACTN</name>